<dbReference type="CDD" id="cd12168">
    <property type="entry name" value="Mand_dh_like"/>
    <property type="match status" value="1"/>
</dbReference>
<dbReference type="SUPFAM" id="SSF52283">
    <property type="entry name" value="Formate/glycerate dehydrogenase catalytic domain-like"/>
    <property type="match status" value="1"/>
</dbReference>
<evidence type="ECO:0000313" key="7">
    <source>
        <dbReference type="EMBL" id="KAH9827861.1"/>
    </source>
</evidence>
<dbReference type="SUPFAM" id="SSF51735">
    <property type="entry name" value="NAD(P)-binding Rossmann-fold domains"/>
    <property type="match status" value="1"/>
</dbReference>
<comment type="similarity">
    <text evidence="1 4">Belongs to the D-isomer specific 2-hydroxyacid dehydrogenase family.</text>
</comment>
<dbReference type="Gene3D" id="3.40.50.720">
    <property type="entry name" value="NAD(P)-binding Rossmann-like Domain"/>
    <property type="match status" value="2"/>
</dbReference>
<evidence type="ECO:0000256" key="3">
    <source>
        <dbReference type="ARBA" id="ARBA00023027"/>
    </source>
</evidence>
<dbReference type="GO" id="GO:0005829">
    <property type="term" value="C:cytosol"/>
    <property type="evidence" value="ECO:0007669"/>
    <property type="project" value="TreeGrafter"/>
</dbReference>
<dbReference type="GO" id="GO:0030267">
    <property type="term" value="F:glyoxylate reductase (NADPH) activity"/>
    <property type="evidence" value="ECO:0007669"/>
    <property type="project" value="TreeGrafter"/>
</dbReference>
<keyword evidence="3" id="KW-0520">NAD</keyword>
<dbReference type="GO" id="GO:0016618">
    <property type="term" value="F:hydroxypyruvate reductase [NAD(P)H] activity"/>
    <property type="evidence" value="ECO:0007669"/>
    <property type="project" value="TreeGrafter"/>
</dbReference>
<evidence type="ECO:0000256" key="2">
    <source>
        <dbReference type="ARBA" id="ARBA00023002"/>
    </source>
</evidence>
<reference evidence="7 8" key="2">
    <citation type="journal article" date="2021" name="Curr. Genet.">
        <title>Genetic response to nitrogen starvation in the aggressive Eucalyptus foliar pathogen Teratosphaeria destructans.</title>
        <authorList>
            <person name="Havenga M."/>
            <person name="Wingfield B.D."/>
            <person name="Wingfield M.J."/>
            <person name="Dreyer L.L."/>
            <person name="Roets F."/>
            <person name="Aylward J."/>
        </authorList>
    </citation>
    <scope>NUCLEOTIDE SEQUENCE [LARGE SCALE GENOMIC DNA]</scope>
    <source>
        <strain evidence="7">CMW44962</strain>
    </source>
</reference>
<protein>
    <submittedName>
        <fullName evidence="7">Dehydrogenase</fullName>
    </submittedName>
</protein>
<dbReference type="InterPro" id="IPR029753">
    <property type="entry name" value="D-isomer_DH_CS"/>
</dbReference>
<dbReference type="PANTHER" id="PTHR10996:SF269">
    <property type="entry name" value="HYPOTHETICAL D-ISOMER SPECIFIC 2-HYDROXYACID DEHYDROGENASE (EUROFUNG)"/>
    <property type="match status" value="1"/>
</dbReference>
<evidence type="ECO:0000256" key="4">
    <source>
        <dbReference type="RuleBase" id="RU003719"/>
    </source>
</evidence>
<evidence type="ECO:0000256" key="1">
    <source>
        <dbReference type="ARBA" id="ARBA00005854"/>
    </source>
</evidence>
<dbReference type="EMBL" id="RIBY02001849">
    <property type="protein sequence ID" value="KAH9827861.1"/>
    <property type="molecule type" value="Genomic_DNA"/>
</dbReference>
<keyword evidence="2 4" id="KW-0560">Oxidoreductase</keyword>
<dbReference type="InterPro" id="IPR006139">
    <property type="entry name" value="D-isomer_2_OHA_DH_cat_dom"/>
</dbReference>
<proteinExistence type="inferred from homology"/>
<sequence>DSAVVLPGNDIHLTQAALKLRFTSLSWTVTRTSVMLPPLHSSRVRLLYLGTPQHETSPSIRQKYPQFDIDILDVSSRTELLVRLPMLVASSGPYQGVVCRLGTQAFEPFDAELLSPLLPALRIVVSAMKGFDDFDVEWMTKSGIWFCNTRNATVPATADMALYLILAVLRRTFVAEESVRHGCWRGALALAREPTGLTLGIVGMGAIGTCLARKAFAIGLKVRYYARDGGIVRNAPEDAMYCSSLEELLTAADIISLHCPLTESTRHLIGERELAIMKDGSYIINTARGPIVDNAALIEALKSGKIAGAGLDVFEGEPYNIHPYFMESDRVAVQPHMGGLTVGSFERAEEECLQNIQAWSTSGSPRMPVNMVTSHPVARHDSVQDMTLIAERRDEI</sequence>
<dbReference type="Pfam" id="PF00389">
    <property type="entry name" value="2-Hacid_dh"/>
    <property type="match status" value="1"/>
</dbReference>
<organism evidence="7 8">
    <name type="scientific">Teratosphaeria destructans</name>
    <dbReference type="NCBI Taxonomy" id="418781"/>
    <lineage>
        <taxon>Eukaryota</taxon>
        <taxon>Fungi</taxon>
        <taxon>Dikarya</taxon>
        <taxon>Ascomycota</taxon>
        <taxon>Pezizomycotina</taxon>
        <taxon>Dothideomycetes</taxon>
        <taxon>Dothideomycetidae</taxon>
        <taxon>Mycosphaerellales</taxon>
        <taxon>Teratosphaeriaceae</taxon>
        <taxon>Teratosphaeria</taxon>
    </lineage>
</organism>
<dbReference type="PANTHER" id="PTHR10996">
    <property type="entry name" value="2-HYDROXYACID DEHYDROGENASE-RELATED"/>
    <property type="match status" value="1"/>
</dbReference>
<evidence type="ECO:0000259" key="5">
    <source>
        <dbReference type="Pfam" id="PF00389"/>
    </source>
</evidence>
<dbReference type="AlphaFoldDB" id="A0A9W7SSL5"/>
<comment type="caution">
    <text evidence="7">The sequence shown here is derived from an EMBL/GenBank/DDBJ whole genome shotgun (WGS) entry which is preliminary data.</text>
</comment>
<name>A0A9W7SSL5_9PEZI</name>
<dbReference type="InterPro" id="IPR006140">
    <property type="entry name" value="D-isomer_DH_NAD-bd"/>
</dbReference>
<dbReference type="InterPro" id="IPR050223">
    <property type="entry name" value="D-isomer_2-hydroxyacid_DH"/>
</dbReference>
<dbReference type="PROSITE" id="PS00670">
    <property type="entry name" value="D_2_HYDROXYACID_DH_2"/>
    <property type="match status" value="1"/>
</dbReference>
<reference evidence="7 8" key="1">
    <citation type="journal article" date="2018" name="IMA Fungus">
        <title>IMA Genome-F 10: Nine draft genome sequences of Claviceps purpurea s.lat., including C. arundinis, C. humidiphila, and C. cf. spartinae, pseudomolecules for the pitch canker pathogen Fusarium circinatum, draft genome of Davidsoniella eucalypti, Grosmannia galeiformis, Quambalaria eucalypti, and Teratosphaeria destructans.</title>
        <authorList>
            <person name="Wingfield B.D."/>
            <person name="Liu M."/>
            <person name="Nguyen H.D."/>
            <person name="Lane F.A."/>
            <person name="Morgan S.W."/>
            <person name="De Vos L."/>
            <person name="Wilken P.M."/>
            <person name="Duong T.A."/>
            <person name="Aylward J."/>
            <person name="Coetzee M.P."/>
            <person name="Dadej K."/>
            <person name="De Beer Z.W."/>
            <person name="Findlay W."/>
            <person name="Havenga M."/>
            <person name="Kolarik M."/>
            <person name="Menzies J.G."/>
            <person name="Naidoo K."/>
            <person name="Pochopski O."/>
            <person name="Shoukouhi P."/>
            <person name="Santana Q.C."/>
            <person name="Seifert K.A."/>
            <person name="Soal N."/>
            <person name="Steenkamp E.T."/>
            <person name="Tatham C.T."/>
            <person name="van der Nest M.A."/>
            <person name="Wingfield M.J."/>
        </authorList>
    </citation>
    <scope>NUCLEOTIDE SEQUENCE [LARGE SCALE GENOMIC DNA]</scope>
    <source>
        <strain evidence="7">CMW44962</strain>
    </source>
</reference>
<keyword evidence="8" id="KW-1185">Reference proteome</keyword>
<dbReference type="Proteomes" id="UP001138500">
    <property type="component" value="Unassembled WGS sequence"/>
</dbReference>
<dbReference type="FunFam" id="3.40.50.720:FF:000203">
    <property type="entry name" value="D-3-phosphoglycerate dehydrogenase (SerA)"/>
    <property type="match status" value="1"/>
</dbReference>
<gene>
    <name evidence="7" type="ORF">Tdes44962_MAKER09590</name>
</gene>
<dbReference type="Pfam" id="PF02826">
    <property type="entry name" value="2-Hacid_dh_C"/>
    <property type="match status" value="1"/>
</dbReference>
<evidence type="ECO:0000259" key="6">
    <source>
        <dbReference type="Pfam" id="PF02826"/>
    </source>
</evidence>
<dbReference type="GO" id="GO:0051287">
    <property type="term" value="F:NAD binding"/>
    <property type="evidence" value="ECO:0007669"/>
    <property type="project" value="InterPro"/>
</dbReference>
<feature type="domain" description="D-isomer specific 2-hydroxyacid dehydrogenase NAD-binding" evidence="6">
    <location>
        <begin position="163"/>
        <end position="338"/>
    </location>
</feature>
<dbReference type="InterPro" id="IPR036291">
    <property type="entry name" value="NAD(P)-bd_dom_sf"/>
</dbReference>
<accession>A0A9W7SSL5</accession>
<evidence type="ECO:0000313" key="8">
    <source>
        <dbReference type="Proteomes" id="UP001138500"/>
    </source>
</evidence>
<dbReference type="PROSITE" id="PS00671">
    <property type="entry name" value="D_2_HYDROXYACID_DH_3"/>
    <property type="match status" value="1"/>
</dbReference>
<dbReference type="OrthoDB" id="9991913at2759"/>
<feature type="non-terminal residue" evidence="7">
    <location>
        <position position="1"/>
    </location>
</feature>
<feature type="domain" description="D-isomer specific 2-hydroxyacid dehydrogenase catalytic" evidence="5">
    <location>
        <begin position="68"/>
        <end position="370"/>
    </location>
</feature>